<evidence type="ECO:0000256" key="21">
    <source>
        <dbReference type="ARBA" id="ARBA00048778"/>
    </source>
</evidence>
<dbReference type="Gene3D" id="3.40.50.300">
    <property type="entry name" value="P-loop containing nucleotide triphosphate hydrolases"/>
    <property type="match status" value="1"/>
</dbReference>
<dbReference type="EMBL" id="NJHN03000053">
    <property type="protein sequence ID" value="KAH9420174.1"/>
    <property type="molecule type" value="Genomic_DNA"/>
</dbReference>
<comment type="caution">
    <text evidence="25">The sequence shown here is derived from an EMBL/GenBank/DDBJ whole genome shotgun (WGS) entry which is preliminary data.</text>
</comment>
<evidence type="ECO:0000256" key="1">
    <source>
        <dbReference type="ARBA" id="ARBA00004141"/>
    </source>
</evidence>
<evidence type="ECO:0000256" key="8">
    <source>
        <dbReference type="ARBA" id="ARBA00022692"/>
    </source>
</evidence>
<evidence type="ECO:0000256" key="17">
    <source>
        <dbReference type="ARBA" id="ARBA00024907"/>
    </source>
</evidence>
<evidence type="ECO:0000256" key="5">
    <source>
        <dbReference type="ARBA" id="ARBA00012508"/>
    </source>
</evidence>
<dbReference type="SUPFAM" id="SSF52540">
    <property type="entry name" value="P-loop containing nucleoside triphosphate hydrolases"/>
    <property type="match status" value="1"/>
</dbReference>
<feature type="transmembrane region" description="Helical" evidence="23">
    <location>
        <begin position="125"/>
        <end position="145"/>
    </location>
</feature>
<dbReference type="InterPro" id="IPR000326">
    <property type="entry name" value="PAP2/HPO"/>
</dbReference>
<evidence type="ECO:0000256" key="13">
    <source>
        <dbReference type="ARBA" id="ARBA00022989"/>
    </source>
</evidence>
<keyword evidence="8 23" id="KW-0812">Transmembrane</keyword>
<keyword evidence="10" id="KW-0999">Mitochondrion inner membrane</keyword>
<evidence type="ECO:0000256" key="4">
    <source>
        <dbReference type="ARBA" id="ARBA00007448"/>
    </source>
</evidence>
<dbReference type="Pfam" id="PF16457">
    <property type="entry name" value="PH_12"/>
    <property type="match status" value="1"/>
</dbReference>
<dbReference type="SMART" id="SM00382">
    <property type="entry name" value="AAA"/>
    <property type="match status" value="1"/>
</dbReference>
<evidence type="ECO:0000313" key="26">
    <source>
        <dbReference type="Proteomes" id="UP000887458"/>
    </source>
</evidence>
<evidence type="ECO:0000256" key="22">
    <source>
        <dbReference type="SAM" id="MobiDB-lite"/>
    </source>
</evidence>
<keyword evidence="26" id="KW-1185">Reference proteome</keyword>
<evidence type="ECO:0000259" key="24">
    <source>
        <dbReference type="PROSITE" id="PS51335"/>
    </source>
</evidence>
<dbReference type="InterPro" id="IPR011993">
    <property type="entry name" value="PH-like_dom_sf"/>
</dbReference>
<dbReference type="CDD" id="cd19510">
    <property type="entry name" value="RecA-like_BCS1"/>
    <property type="match status" value="1"/>
</dbReference>
<comment type="catalytic activity">
    <reaction evidence="21">
        <text>ATP + H2O = ADP + phosphate + H(+)</text>
        <dbReference type="Rhea" id="RHEA:13065"/>
        <dbReference type="ChEBI" id="CHEBI:15377"/>
        <dbReference type="ChEBI" id="CHEBI:15378"/>
        <dbReference type="ChEBI" id="CHEBI:30616"/>
        <dbReference type="ChEBI" id="CHEBI:43474"/>
        <dbReference type="ChEBI" id="CHEBI:456216"/>
    </reaction>
    <physiologicalReaction direction="left-to-right" evidence="21">
        <dbReference type="Rhea" id="RHEA:13066"/>
    </physiologicalReaction>
</comment>
<comment type="function">
    <text evidence="17">Required for efficient N-glycosylation. Necessary for maintaining optimal levels of dolichol-linked oligosaccharides. Hydrolyzes dolichyl pyrophosphate at a very high rate and dolichyl monophosphate at a much lower rate. Does not act on phosphatidate.</text>
</comment>
<dbReference type="CDD" id="cd03382">
    <property type="entry name" value="PAP2_dolichyldiphosphatase"/>
    <property type="match status" value="1"/>
</dbReference>
<dbReference type="SUPFAM" id="SSF48317">
    <property type="entry name" value="Acid phosphatase/Vanadium-dependent haloperoxidase"/>
    <property type="match status" value="1"/>
</dbReference>
<feature type="domain" description="ELMO" evidence="24">
    <location>
        <begin position="541"/>
        <end position="708"/>
    </location>
</feature>
<dbReference type="InterPro" id="IPR003959">
    <property type="entry name" value="ATPase_AAA_core"/>
</dbReference>
<evidence type="ECO:0000256" key="18">
    <source>
        <dbReference type="ARBA" id="ARBA00030292"/>
    </source>
</evidence>
<dbReference type="SUPFAM" id="SSF50729">
    <property type="entry name" value="PH domain-like"/>
    <property type="match status" value="1"/>
</dbReference>
<proteinExistence type="inferred from homology"/>
<evidence type="ECO:0000256" key="12">
    <source>
        <dbReference type="ARBA" id="ARBA00022840"/>
    </source>
</evidence>
<dbReference type="Proteomes" id="UP000887458">
    <property type="component" value="Unassembled WGS sequence"/>
</dbReference>
<comment type="similarity">
    <text evidence="3">Belongs to the dolichyldiphosphatase family.</text>
</comment>
<dbReference type="InterPro" id="IPR014851">
    <property type="entry name" value="BCS1_N"/>
</dbReference>
<evidence type="ECO:0000256" key="6">
    <source>
        <dbReference type="ARBA" id="ARBA00014821"/>
    </source>
</evidence>
<dbReference type="EC" id="3.6.1.43" evidence="5"/>
<dbReference type="Pfam" id="PF01569">
    <property type="entry name" value="PAP2"/>
    <property type="match status" value="1"/>
</dbReference>
<dbReference type="InterPro" id="IPR003593">
    <property type="entry name" value="AAA+_ATPase"/>
</dbReference>
<dbReference type="PANTHER" id="PTHR23070">
    <property type="entry name" value="BCS1 AAA-TYPE ATPASE"/>
    <property type="match status" value="1"/>
</dbReference>
<organism evidence="25 26">
    <name type="scientific">Dermatophagoides pteronyssinus</name>
    <name type="common">European house dust mite</name>
    <dbReference type="NCBI Taxonomy" id="6956"/>
    <lineage>
        <taxon>Eukaryota</taxon>
        <taxon>Metazoa</taxon>
        <taxon>Ecdysozoa</taxon>
        <taxon>Arthropoda</taxon>
        <taxon>Chelicerata</taxon>
        <taxon>Arachnida</taxon>
        <taxon>Acari</taxon>
        <taxon>Acariformes</taxon>
        <taxon>Sarcoptiformes</taxon>
        <taxon>Astigmata</taxon>
        <taxon>Psoroptidia</taxon>
        <taxon>Analgoidea</taxon>
        <taxon>Pyroglyphidae</taxon>
        <taxon>Dermatophagoidinae</taxon>
        <taxon>Dermatophagoides</taxon>
    </lineage>
</organism>
<evidence type="ECO:0000313" key="25">
    <source>
        <dbReference type="EMBL" id="KAH9420174.1"/>
    </source>
</evidence>
<feature type="transmembrane region" description="Helical" evidence="23">
    <location>
        <begin position="20"/>
        <end position="42"/>
    </location>
</feature>
<dbReference type="InterPro" id="IPR027417">
    <property type="entry name" value="P-loop_NTPase"/>
</dbReference>
<feature type="region of interest" description="Disordered" evidence="22">
    <location>
        <begin position="555"/>
        <end position="577"/>
    </location>
</feature>
<feature type="transmembrane region" description="Helical" evidence="23">
    <location>
        <begin position="157"/>
        <end position="178"/>
    </location>
</feature>
<dbReference type="InterPro" id="IPR036938">
    <property type="entry name" value="PAP2/HPO_sf"/>
</dbReference>
<dbReference type="Pfam" id="PF00004">
    <property type="entry name" value="AAA"/>
    <property type="match status" value="1"/>
</dbReference>
<dbReference type="Pfam" id="PF25426">
    <property type="entry name" value="AAA_lid_BCS1"/>
    <property type="match status" value="1"/>
</dbReference>
<evidence type="ECO:0000256" key="3">
    <source>
        <dbReference type="ARBA" id="ARBA00005518"/>
    </source>
</evidence>
<dbReference type="Pfam" id="PF11841">
    <property type="entry name" value="ELMO_ARM"/>
    <property type="match status" value="1"/>
</dbReference>
<evidence type="ECO:0000256" key="16">
    <source>
        <dbReference type="ARBA" id="ARBA00024863"/>
    </source>
</evidence>
<dbReference type="InterPro" id="IPR039667">
    <property type="entry name" value="Dolichyldiphosphatase_PAP2"/>
</dbReference>
<evidence type="ECO:0000256" key="9">
    <source>
        <dbReference type="ARBA" id="ARBA00022741"/>
    </source>
</evidence>
<dbReference type="InterPro" id="IPR006816">
    <property type="entry name" value="ELMO_dom"/>
</dbReference>
<evidence type="ECO:0000256" key="20">
    <source>
        <dbReference type="ARBA" id="ARBA00047349"/>
    </source>
</evidence>
<dbReference type="Pfam" id="PF04727">
    <property type="entry name" value="ELMO_CED12"/>
    <property type="match status" value="1"/>
</dbReference>
<dbReference type="InterPro" id="IPR050747">
    <property type="entry name" value="Mitochondrial_chaperone_BCS1"/>
</dbReference>
<protein>
    <recommendedName>
        <fullName evidence="6">Dolichyldiphosphatase 1</fullName>
        <ecNumber evidence="5">3.6.1.43</ecNumber>
    </recommendedName>
    <alternativeName>
        <fullName evidence="19">BCS1-like protein</fullName>
    </alternativeName>
    <alternativeName>
        <fullName evidence="18">Dolichyl pyrophosphate phosphatase 1</fullName>
    </alternativeName>
    <alternativeName>
        <fullName evidence="7">Mitochondrial chaperone BCS1</fullName>
    </alternativeName>
</protein>
<comment type="similarity">
    <text evidence="4">Belongs to the AAA ATPase family. BCS1 subfamily.</text>
</comment>
<keyword evidence="15 23" id="KW-0472">Membrane</keyword>
<gene>
    <name evidence="25" type="primary">BCS1L</name>
    <name evidence="25" type="ORF">DERP_011508</name>
</gene>
<keyword evidence="13 23" id="KW-1133">Transmembrane helix</keyword>
<evidence type="ECO:0000256" key="10">
    <source>
        <dbReference type="ARBA" id="ARBA00022792"/>
    </source>
</evidence>
<evidence type="ECO:0000256" key="7">
    <source>
        <dbReference type="ARBA" id="ARBA00016942"/>
    </source>
</evidence>
<evidence type="ECO:0000256" key="14">
    <source>
        <dbReference type="ARBA" id="ARBA00023128"/>
    </source>
</evidence>
<sequence length="1373" mass="158535">MSEEWKTLSLTLVVYPKGDLYGNFLAFVSLLPFAIIIAFFTLTVFVRDIHVILFFIGQLINEAINYLLKNHAQAGRPENKFRDHLTPSGSSSYGWPSSHCQFMAFFVVYSSFCVCFRLSRLKPYWFCFMLICLDLISFAFVFHSRTYLLYHYVHQCIHGAIIGTIFAIVWYTLMIFIFEPIIHHGGNSLIKFAIQLHPELRDENKSPDKLSWFLYQLPKGQKTSIQSIIDYSREFWNLDAKKEYSLIMTLDETQHLFRFITEEHQYRSCFTQGAVIELYYSVRYVVSKLLEEFQQSLREWTCQDRLPLLKKICVYASDQAFVAEFDEQKGFQLLITSFVANKFNEFELRYILDIIAKILEHDIIRWFGPNAVIEKNFIERIIELISSNKFMILVQPSQQQQQQLNHSSLIPDAERRILILSLSILESAILNAAKLFLPVIREQLPIKKLSLLLEHEKFPDIQQNVLALINAILQNQEPSKRRDQFRIFKETILRYVTDNGSEITHQLYVLQTLLLRSYDEQLNQGATPEQANEKWREIRRNYDSEMDNLIKNQFNTNSTTTNSQSSNTCGLNRSNSTVSNKSNSFNDTLLMLNNNETVDRFGKHNESFVRFIMANQSSSGETRPYDCPLIIASFRILTLIVELLGIGKPPRDEGHEFYPMLLKHEEPLEEFFSIGLSLFNRTWHEIHATFNDLDIACDFLAEKFHKILANPNATVSFENFQKELSKISYTEISHRWREERLKREQRKEEMPAIQELKRLLLPEMTTIVRENRLNYLVRGTRFDKYTAKGQRLKDKFWYCRLSPNHKTLLYGDVDEDCKNLDEKLTSKFDIADAGRLVVGKECPHMRDSKSKKTTTSLAFALIPRDDDSINGQQSPPLCFVAGKPEIFDYWIDGLNSLLQHDMTSNETKKDVEMLLDLDVKLRLLDIEGLNIPDQAPELPPSPPDFDFEYQPQHHTRFSMMAIGELIGSLQNNPYFGAGFGLVGLTAALAASRKAAIIAWAGVRRYAFVTCEVNSKDKSYQWILEWITRQSYRTQHVSMCTEFYEDQAGRISTRFAYIPSPGIHFFRYHGSIFRCERVREQMDALAGRPYEVVTLTTLGRDKSIFNSIFDEARTIALAEAANKTATYVPFGHEWRVFGQARSKRPIDSVILDNGVAEKIVTDVEQFLSSAEWYHKRGIPYRRGYLLHGPPGSGKSSFIFALAGHLNYSICVLNLSDPSLTDDRLLHLVNTAPKDSLVLLEDIDCSVRPRTDDGHPERWEGLSRVTYSGLLNTLDGVVGSDARILMMTTNHLELLDDTLTRPGRVDVKVLIDDASDGQLKRAFLRFFPTSSSSDGDEFVRHVRRTYPRPISMARIQGHFLLYRDDPKAALKQPIQ</sequence>
<feature type="transmembrane region" description="Helical" evidence="23">
    <location>
        <begin position="49"/>
        <end position="68"/>
    </location>
</feature>
<name>A0ABQ8JC25_DERPT</name>
<dbReference type="SMART" id="SM01024">
    <property type="entry name" value="BCS1_N"/>
    <property type="match status" value="1"/>
</dbReference>
<keyword evidence="14" id="KW-0496">Mitochondrion</keyword>
<comment type="subcellular location">
    <subcellularLocation>
        <location evidence="1">Membrane</location>
        <topology evidence="1">Multi-pass membrane protein</topology>
    </subcellularLocation>
    <subcellularLocation>
        <location evidence="2">Mitochondrion inner membrane</location>
        <topology evidence="2">Single-pass membrane protein</topology>
    </subcellularLocation>
</comment>
<reference evidence="25 26" key="2">
    <citation type="journal article" date="2022" name="Mol. Biol. Evol.">
        <title>Comparative Genomics Reveals Insights into the Divergent Evolution of Astigmatic Mites and Household Pest Adaptations.</title>
        <authorList>
            <person name="Xiong Q."/>
            <person name="Wan A.T."/>
            <person name="Liu X."/>
            <person name="Fung C.S."/>
            <person name="Xiao X."/>
            <person name="Malainual N."/>
            <person name="Hou J."/>
            <person name="Wang L."/>
            <person name="Wang M."/>
            <person name="Yang K.Y."/>
            <person name="Cui Y."/>
            <person name="Leung E.L."/>
            <person name="Nong W."/>
            <person name="Shin S.K."/>
            <person name="Au S.W."/>
            <person name="Jeong K.Y."/>
            <person name="Chew F.T."/>
            <person name="Hui J.H."/>
            <person name="Leung T.F."/>
            <person name="Tungtrongchitr A."/>
            <person name="Zhong N."/>
            <person name="Liu Z."/>
            <person name="Tsui S.K."/>
        </authorList>
    </citation>
    <scope>NUCLEOTIDE SEQUENCE [LARGE SCALE GENOMIC DNA]</scope>
    <source>
        <strain evidence="25">Derp</strain>
    </source>
</reference>
<keyword evidence="9" id="KW-0547">Nucleotide-binding</keyword>
<dbReference type="Gene3D" id="1.20.144.10">
    <property type="entry name" value="Phosphatidic acid phosphatase type 2/haloperoxidase"/>
    <property type="match status" value="1"/>
</dbReference>
<dbReference type="InterPro" id="IPR001849">
    <property type="entry name" value="PH_domain"/>
</dbReference>
<evidence type="ECO:0000256" key="15">
    <source>
        <dbReference type="ARBA" id="ARBA00023136"/>
    </source>
</evidence>
<dbReference type="InterPro" id="IPR024574">
    <property type="entry name" value="ELMO_ARM"/>
</dbReference>
<comment type="function">
    <text evidence="16">Involved in cytoskeletal rearrangements required for phagocytosis of apoptotic cells and cell motility. Acts in association with DOCK1 and CRK. Was initially proposed to be required in complex with DOCK1 to activate Rac Rho small GTPases. May enhance the guanine nucleotide exchange factor (GEF) activity of DOCK1.</text>
</comment>
<evidence type="ECO:0000256" key="11">
    <source>
        <dbReference type="ARBA" id="ARBA00022801"/>
    </source>
</evidence>
<evidence type="ECO:0000256" key="19">
    <source>
        <dbReference type="ARBA" id="ARBA00032816"/>
    </source>
</evidence>
<accession>A0ABQ8JC25</accession>
<dbReference type="PROSITE" id="PS51335">
    <property type="entry name" value="ELMO"/>
    <property type="match status" value="1"/>
</dbReference>
<keyword evidence="11" id="KW-0378">Hydrolase</keyword>
<reference evidence="25 26" key="1">
    <citation type="journal article" date="2018" name="J. Allergy Clin. Immunol.">
        <title>High-quality assembly of Dermatophagoides pteronyssinus genome and transcriptome reveals a wide range of novel allergens.</title>
        <authorList>
            <person name="Liu X.Y."/>
            <person name="Yang K.Y."/>
            <person name="Wang M.Q."/>
            <person name="Kwok J.S."/>
            <person name="Zeng X."/>
            <person name="Yang Z."/>
            <person name="Xiao X.J."/>
            <person name="Lau C.P."/>
            <person name="Li Y."/>
            <person name="Huang Z.M."/>
            <person name="Ba J.G."/>
            <person name="Yim A.K."/>
            <person name="Ouyang C.Y."/>
            <person name="Ngai S.M."/>
            <person name="Chan T.F."/>
            <person name="Leung E.L."/>
            <person name="Liu L."/>
            <person name="Liu Z.G."/>
            <person name="Tsui S.K."/>
        </authorList>
    </citation>
    <scope>NUCLEOTIDE SEQUENCE [LARGE SCALE GENOMIC DNA]</scope>
    <source>
        <strain evidence="25">Derp</strain>
    </source>
</reference>
<dbReference type="Gene3D" id="2.30.29.30">
    <property type="entry name" value="Pleckstrin-homology domain (PH domain)/Phosphotyrosine-binding domain (PTB)"/>
    <property type="match status" value="1"/>
</dbReference>
<evidence type="ECO:0000256" key="23">
    <source>
        <dbReference type="SAM" id="Phobius"/>
    </source>
</evidence>
<dbReference type="InterPro" id="IPR057495">
    <property type="entry name" value="AAA_lid_BCS1"/>
</dbReference>
<dbReference type="Pfam" id="PF08740">
    <property type="entry name" value="BCS1_N"/>
    <property type="match status" value="1"/>
</dbReference>
<keyword evidence="12" id="KW-0067">ATP-binding</keyword>
<comment type="catalytic activity">
    <reaction evidence="20">
        <text>a di-trans,poly-cis-dolichyl diphosphate + H2O = a di-trans,poly-cis-dolichyl phosphate + phosphate + H(+)</text>
        <dbReference type="Rhea" id="RHEA:14385"/>
        <dbReference type="Rhea" id="RHEA-COMP:19498"/>
        <dbReference type="Rhea" id="RHEA-COMP:19506"/>
        <dbReference type="ChEBI" id="CHEBI:15377"/>
        <dbReference type="ChEBI" id="CHEBI:15378"/>
        <dbReference type="ChEBI" id="CHEBI:43474"/>
        <dbReference type="ChEBI" id="CHEBI:57497"/>
        <dbReference type="ChEBI" id="CHEBI:57683"/>
        <dbReference type="EC" id="3.6.1.43"/>
    </reaction>
</comment>
<evidence type="ECO:0000256" key="2">
    <source>
        <dbReference type="ARBA" id="ARBA00004434"/>
    </source>
</evidence>
<feature type="compositionally biased region" description="Low complexity" evidence="22">
    <location>
        <begin position="555"/>
        <end position="568"/>
    </location>
</feature>